<protein>
    <submittedName>
        <fullName evidence="1">Uncharacterized protein</fullName>
    </submittedName>
</protein>
<dbReference type="AlphaFoldDB" id="A0AAN6VZK4"/>
<evidence type="ECO:0000313" key="1">
    <source>
        <dbReference type="EMBL" id="KAK4171002.1"/>
    </source>
</evidence>
<dbReference type="EMBL" id="MU866672">
    <property type="protein sequence ID" value="KAK4171002.1"/>
    <property type="molecule type" value="Genomic_DNA"/>
</dbReference>
<gene>
    <name evidence="1" type="ORF">QBC36DRAFT_106343</name>
</gene>
<organism evidence="1 2">
    <name type="scientific">Triangularia setosa</name>
    <dbReference type="NCBI Taxonomy" id="2587417"/>
    <lineage>
        <taxon>Eukaryota</taxon>
        <taxon>Fungi</taxon>
        <taxon>Dikarya</taxon>
        <taxon>Ascomycota</taxon>
        <taxon>Pezizomycotina</taxon>
        <taxon>Sordariomycetes</taxon>
        <taxon>Sordariomycetidae</taxon>
        <taxon>Sordariales</taxon>
        <taxon>Podosporaceae</taxon>
        <taxon>Triangularia</taxon>
    </lineage>
</organism>
<reference evidence="1" key="1">
    <citation type="journal article" date="2023" name="Mol. Phylogenet. Evol.">
        <title>Genome-scale phylogeny and comparative genomics of the fungal order Sordariales.</title>
        <authorList>
            <person name="Hensen N."/>
            <person name="Bonometti L."/>
            <person name="Westerberg I."/>
            <person name="Brannstrom I.O."/>
            <person name="Guillou S."/>
            <person name="Cros-Aarteil S."/>
            <person name="Calhoun S."/>
            <person name="Haridas S."/>
            <person name="Kuo A."/>
            <person name="Mondo S."/>
            <person name="Pangilinan J."/>
            <person name="Riley R."/>
            <person name="LaButti K."/>
            <person name="Andreopoulos B."/>
            <person name="Lipzen A."/>
            <person name="Chen C."/>
            <person name="Yan M."/>
            <person name="Daum C."/>
            <person name="Ng V."/>
            <person name="Clum A."/>
            <person name="Steindorff A."/>
            <person name="Ohm R.A."/>
            <person name="Martin F."/>
            <person name="Silar P."/>
            <person name="Natvig D.O."/>
            <person name="Lalanne C."/>
            <person name="Gautier V."/>
            <person name="Ament-Velasquez S.L."/>
            <person name="Kruys A."/>
            <person name="Hutchinson M.I."/>
            <person name="Powell A.J."/>
            <person name="Barry K."/>
            <person name="Miller A.N."/>
            <person name="Grigoriev I.V."/>
            <person name="Debuchy R."/>
            <person name="Gladieux P."/>
            <person name="Hiltunen Thoren M."/>
            <person name="Johannesson H."/>
        </authorList>
    </citation>
    <scope>NUCLEOTIDE SEQUENCE</scope>
    <source>
        <strain evidence="1">CBS 892.96</strain>
    </source>
</reference>
<name>A0AAN6VZK4_9PEZI</name>
<sequence length="109" mass="11901">MPYPMRHLLRLFSISSALVTALSVLVLPRSFSVSYMASVLLNIKLAKWSTIYVGPCQPAVGLVLAKDHGPLNANFDFPSRPSDTLSVYGCNKDGGRFNKIPYLGSPRTS</sequence>
<keyword evidence="2" id="KW-1185">Reference proteome</keyword>
<evidence type="ECO:0000313" key="2">
    <source>
        <dbReference type="Proteomes" id="UP001302321"/>
    </source>
</evidence>
<proteinExistence type="predicted"/>
<comment type="caution">
    <text evidence="1">The sequence shown here is derived from an EMBL/GenBank/DDBJ whole genome shotgun (WGS) entry which is preliminary data.</text>
</comment>
<dbReference type="Proteomes" id="UP001302321">
    <property type="component" value="Unassembled WGS sequence"/>
</dbReference>
<accession>A0AAN6VZK4</accession>
<reference evidence="1" key="2">
    <citation type="submission" date="2023-05" db="EMBL/GenBank/DDBJ databases">
        <authorList>
            <consortium name="Lawrence Berkeley National Laboratory"/>
            <person name="Steindorff A."/>
            <person name="Hensen N."/>
            <person name="Bonometti L."/>
            <person name="Westerberg I."/>
            <person name="Brannstrom I.O."/>
            <person name="Guillou S."/>
            <person name="Cros-Aarteil S."/>
            <person name="Calhoun S."/>
            <person name="Haridas S."/>
            <person name="Kuo A."/>
            <person name="Mondo S."/>
            <person name="Pangilinan J."/>
            <person name="Riley R."/>
            <person name="Labutti K."/>
            <person name="Andreopoulos B."/>
            <person name="Lipzen A."/>
            <person name="Chen C."/>
            <person name="Yanf M."/>
            <person name="Daum C."/>
            <person name="Ng V."/>
            <person name="Clum A."/>
            <person name="Ohm R."/>
            <person name="Martin F."/>
            <person name="Silar P."/>
            <person name="Natvig D."/>
            <person name="Lalanne C."/>
            <person name="Gautier V."/>
            <person name="Ament-Velasquez S.L."/>
            <person name="Kruys A."/>
            <person name="Hutchinson M.I."/>
            <person name="Powell A.J."/>
            <person name="Barry K."/>
            <person name="Miller A.N."/>
            <person name="Grigoriev I.V."/>
            <person name="Debuchy R."/>
            <person name="Gladieux P."/>
            <person name="Thoren M.H."/>
            <person name="Johannesson H."/>
        </authorList>
    </citation>
    <scope>NUCLEOTIDE SEQUENCE</scope>
    <source>
        <strain evidence="1">CBS 892.96</strain>
    </source>
</reference>